<reference evidence="2" key="1">
    <citation type="submission" date="2021-01" db="EMBL/GenBank/DDBJ databases">
        <authorList>
            <person name="Corre E."/>
            <person name="Pelletier E."/>
            <person name="Niang G."/>
            <person name="Scheremetjew M."/>
            <person name="Finn R."/>
            <person name="Kale V."/>
            <person name="Holt S."/>
            <person name="Cochrane G."/>
            <person name="Meng A."/>
            <person name="Brown T."/>
            <person name="Cohen L."/>
        </authorList>
    </citation>
    <scope>NUCLEOTIDE SEQUENCE</scope>
    <source>
        <strain evidence="2">CCAC1681</strain>
    </source>
</reference>
<dbReference type="PANTHER" id="PTHR36334:SF1">
    <property type="entry name" value="PROTEIN, PUTATIVE (DUF2358)-RELATED"/>
    <property type="match status" value="1"/>
</dbReference>
<dbReference type="SUPFAM" id="SSF54427">
    <property type="entry name" value="NTF2-like"/>
    <property type="match status" value="1"/>
</dbReference>
<protein>
    <submittedName>
        <fullName evidence="2">Uncharacterized protein</fullName>
    </submittedName>
</protein>
<dbReference type="AlphaFoldDB" id="A0A6U0BTH8"/>
<dbReference type="EMBL" id="HBEN01004086">
    <property type="protein sequence ID" value="CAD8434897.1"/>
    <property type="molecule type" value="Transcribed_RNA"/>
</dbReference>
<dbReference type="InterPro" id="IPR032710">
    <property type="entry name" value="NTF2-like_dom_sf"/>
</dbReference>
<dbReference type="PANTHER" id="PTHR36334">
    <property type="entry name" value="PROTEIN, PUTATIVE (DUF2358)-RELATED"/>
    <property type="match status" value="1"/>
</dbReference>
<sequence>MSSLAMSGALAAAQRTASGGPGTIGKSSSRAIAWQSSVSSNARLVRGSRVPRGRARGAGARQRVTNPSFHTNERSLLRVFALKSFDPETATIEGLTPLSEICDEFVCKSSPAVEGSLRQIAADVCALREDKRSKAPYAPDVVFDDGARSFQGVEGFETHTFIKDVVGNARAAVTTMSMRDGETAIIEWRLIGDAPGGKCDVSVKTTLTMNLITGRVVRHDEQWDFSTCGGSAGAFLQTARLAAAAPKNVADAAKKAADGLDDLAKSLDVGKKEEEVFVDPNDPMKFFTESNKPEDDYLNYALFVAALWLVFEGLKATQTLH</sequence>
<evidence type="ECO:0000313" key="1">
    <source>
        <dbReference type="EMBL" id="CAD8434897.1"/>
    </source>
</evidence>
<accession>A0A6U0BTH8</accession>
<dbReference type="EMBL" id="HBEN01004088">
    <property type="protein sequence ID" value="CAD8434901.1"/>
    <property type="molecule type" value="Transcribed_RNA"/>
</dbReference>
<dbReference type="Gene3D" id="3.10.450.50">
    <property type="match status" value="1"/>
</dbReference>
<dbReference type="GO" id="GO:0009507">
    <property type="term" value="C:chloroplast"/>
    <property type="evidence" value="ECO:0007669"/>
    <property type="project" value="TreeGrafter"/>
</dbReference>
<evidence type="ECO:0000313" key="2">
    <source>
        <dbReference type="EMBL" id="CAD8434901.1"/>
    </source>
</evidence>
<gene>
    <name evidence="1" type="ORF">MSP1401_LOCUS3309</name>
    <name evidence="2" type="ORF">MSP1401_LOCUS3311</name>
</gene>
<organism evidence="2">
    <name type="scientific">Micromonas pusilla</name>
    <name type="common">Picoplanktonic green alga</name>
    <name type="synonym">Chromulina pusilla</name>
    <dbReference type="NCBI Taxonomy" id="38833"/>
    <lineage>
        <taxon>Eukaryota</taxon>
        <taxon>Viridiplantae</taxon>
        <taxon>Chlorophyta</taxon>
        <taxon>Mamiellophyceae</taxon>
        <taxon>Mamiellales</taxon>
        <taxon>Mamiellaceae</taxon>
        <taxon>Micromonas</taxon>
    </lineage>
</organism>
<name>A0A6U0BTH8_MICPS</name>
<proteinExistence type="predicted"/>